<dbReference type="Gene3D" id="3.20.20.300">
    <property type="entry name" value="Glycoside hydrolase, family 3, N-terminal domain"/>
    <property type="match status" value="1"/>
</dbReference>
<accession>A0A8K0TFM6</accession>
<dbReference type="PANTHER" id="PTHR42715:SF27">
    <property type="entry name" value="BETA-GLUCOSIDASE-RELATED"/>
    <property type="match status" value="1"/>
</dbReference>
<dbReference type="Gene3D" id="2.60.120.260">
    <property type="entry name" value="Galactose-binding domain-like"/>
    <property type="match status" value="1"/>
</dbReference>
<dbReference type="Gene3D" id="2.60.40.10">
    <property type="entry name" value="Immunoglobulins"/>
    <property type="match status" value="1"/>
</dbReference>
<keyword evidence="8 9" id="KW-0624">Polysaccharide degradation</keyword>
<evidence type="ECO:0000259" key="10">
    <source>
        <dbReference type="PROSITE" id="PS51820"/>
    </source>
</evidence>
<dbReference type="UniPathway" id="UPA00696"/>
<dbReference type="Pfam" id="PF14310">
    <property type="entry name" value="Fn3-like"/>
    <property type="match status" value="1"/>
</dbReference>
<dbReference type="InterPro" id="IPR019800">
    <property type="entry name" value="Glyco_hydro_3_AS"/>
</dbReference>
<organism evidence="11 12">
    <name type="scientific">Plectosphaerella cucumerina</name>
    <dbReference type="NCBI Taxonomy" id="40658"/>
    <lineage>
        <taxon>Eukaryota</taxon>
        <taxon>Fungi</taxon>
        <taxon>Dikarya</taxon>
        <taxon>Ascomycota</taxon>
        <taxon>Pezizomycotina</taxon>
        <taxon>Sordariomycetes</taxon>
        <taxon>Hypocreomycetidae</taxon>
        <taxon>Glomerellales</taxon>
        <taxon>Plectosphaerellaceae</taxon>
        <taxon>Plectosphaerella</taxon>
    </lineage>
</organism>
<evidence type="ECO:0000256" key="6">
    <source>
        <dbReference type="ARBA" id="ARBA00023277"/>
    </source>
</evidence>
<dbReference type="InterPro" id="IPR050288">
    <property type="entry name" value="Cellulose_deg_GH3"/>
</dbReference>
<evidence type="ECO:0000256" key="1">
    <source>
        <dbReference type="ARBA" id="ARBA00000448"/>
    </source>
</evidence>
<evidence type="ECO:0000256" key="2">
    <source>
        <dbReference type="ARBA" id="ARBA00004987"/>
    </source>
</evidence>
<dbReference type="EC" id="3.2.1.21" evidence="9"/>
<dbReference type="OrthoDB" id="47059at2759"/>
<dbReference type="InterPro" id="IPR036962">
    <property type="entry name" value="Glyco_hydro_3_N_sf"/>
</dbReference>
<dbReference type="GO" id="GO:0008422">
    <property type="term" value="F:beta-glucosidase activity"/>
    <property type="evidence" value="ECO:0007669"/>
    <property type="project" value="UniProtKB-EC"/>
</dbReference>
<evidence type="ECO:0000256" key="3">
    <source>
        <dbReference type="ARBA" id="ARBA00005336"/>
    </source>
</evidence>
<evidence type="ECO:0000256" key="8">
    <source>
        <dbReference type="ARBA" id="ARBA00023326"/>
    </source>
</evidence>
<dbReference type="InterPro" id="IPR026891">
    <property type="entry name" value="Fn3-like"/>
</dbReference>
<evidence type="ECO:0000313" key="11">
    <source>
        <dbReference type="EMBL" id="KAH7362720.1"/>
    </source>
</evidence>
<dbReference type="FunFam" id="2.60.40.10:FF:000495">
    <property type="entry name" value="Periplasmic beta-glucosidase"/>
    <property type="match status" value="1"/>
</dbReference>
<dbReference type="Pfam" id="PF07691">
    <property type="entry name" value="PA14"/>
    <property type="match status" value="1"/>
</dbReference>
<dbReference type="InterPro" id="IPR036881">
    <property type="entry name" value="Glyco_hydro_3_C_sf"/>
</dbReference>
<keyword evidence="6 9" id="KW-0119">Carbohydrate metabolism</keyword>
<dbReference type="Gene3D" id="3.40.50.1700">
    <property type="entry name" value="Glycoside hydrolase family 3 C-terminal domain"/>
    <property type="match status" value="1"/>
</dbReference>
<gene>
    <name evidence="11" type="ORF">B0T11DRAFT_86986</name>
</gene>
<protein>
    <recommendedName>
        <fullName evidence="9">beta-glucosidase</fullName>
        <ecNumber evidence="9">3.2.1.21</ecNumber>
    </recommendedName>
</protein>
<dbReference type="EMBL" id="JAGPXD010000003">
    <property type="protein sequence ID" value="KAH7362720.1"/>
    <property type="molecule type" value="Genomic_DNA"/>
</dbReference>
<sequence>MTRVAVVPDKSRDPNAFTGDIDALIATLSVDEKVELLAGQGTFKTTGLPERGIPRLVTSDGPHGLRGYRAFERHQSCLLPSATAMGATFDKELMHRVGRLLGTEARNKNIHVLLAPTVCLQRSPLLGRGFEAFGEDPVLSGLLAAAYVNGVQELGVATSIKHFAAHDQSRNSIEDNVVMTDRTLREVHLLPFQLALRDSNPWTFMTSYNKINGVHSSEDPYLLQKILREEWGFQGLVMSDWWGTYSTSEALNAGLDLEMPGPTQFRGKALSVAVNSRKVSHATLNNAVRRLLELTAKVTAVSSPFNPAAADTPENRALVRKVAGDSIVLLKNKRQVLPLARDASKTYGLIGDHFKHPALGGGGSAEVDPYYSVTPYEAMVELFGENNLTYAPGCSSFKFSPLLVGLQRQNGAGRGWDVEIFAENPEANPDARPVFVTTTEKQLVDVPESMHATLPHKFYVRARTTYAADHSCSFRFGLGVSGKGKLLIDGKQSIDLWTDQPPKLDDTPCFNRLCTERFCEVPVEAGKPLNLEILMVNEDVSGGVGTALTLCGRLGGVEAVDTEKATAHAVEVARSVDVPILMTGLSLEYESEGSDRKHLRLPPGIDAMIERVLETNPNTIIVTQSGLPIEMPWESRADTLLHAWYGGQEVGHGLVDVLFGAVNPSAKLSLTFPRSVKHNPAYLSFGKADYELMYGEGVFIGHRWYEAVERDPLFWFGHGLSYTTFRYTDLAVPAAFEPLPDHVMEVSVRVENTGALAGAEVVQAYVQDPESSLQRPARELKAFAKVFLQPGEAKTVTLSLDRTALSFWSEEHAAWKAEEGTYHVIIARSSSPDGEIVRGSFELGSTFFWSGA</sequence>
<dbReference type="PROSITE" id="PS51820">
    <property type="entry name" value="PA14"/>
    <property type="match status" value="1"/>
</dbReference>
<keyword evidence="7 9" id="KW-0326">Glycosidase</keyword>
<dbReference type="Pfam" id="PF01915">
    <property type="entry name" value="Glyco_hydro_3_C"/>
    <property type="match status" value="1"/>
</dbReference>
<reference evidence="11" key="1">
    <citation type="journal article" date="2021" name="Nat. Commun.">
        <title>Genetic determinants of endophytism in the Arabidopsis root mycobiome.</title>
        <authorList>
            <person name="Mesny F."/>
            <person name="Miyauchi S."/>
            <person name="Thiergart T."/>
            <person name="Pickel B."/>
            <person name="Atanasova L."/>
            <person name="Karlsson M."/>
            <person name="Huettel B."/>
            <person name="Barry K.W."/>
            <person name="Haridas S."/>
            <person name="Chen C."/>
            <person name="Bauer D."/>
            <person name="Andreopoulos W."/>
            <person name="Pangilinan J."/>
            <person name="LaButti K."/>
            <person name="Riley R."/>
            <person name="Lipzen A."/>
            <person name="Clum A."/>
            <person name="Drula E."/>
            <person name="Henrissat B."/>
            <person name="Kohler A."/>
            <person name="Grigoriev I.V."/>
            <person name="Martin F.M."/>
            <person name="Hacquard S."/>
        </authorList>
    </citation>
    <scope>NUCLEOTIDE SEQUENCE</scope>
    <source>
        <strain evidence="11">MPI-CAGE-AT-0016</strain>
    </source>
</reference>
<dbReference type="PANTHER" id="PTHR42715">
    <property type="entry name" value="BETA-GLUCOSIDASE"/>
    <property type="match status" value="1"/>
</dbReference>
<keyword evidence="4 9" id="KW-0378">Hydrolase</keyword>
<name>A0A8K0TFM6_9PEZI</name>
<dbReference type="InterPro" id="IPR011658">
    <property type="entry name" value="PA14_dom"/>
</dbReference>
<dbReference type="InterPro" id="IPR013783">
    <property type="entry name" value="Ig-like_fold"/>
</dbReference>
<dbReference type="InterPro" id="IPR017853">
    <property type="entry name" value="GH"/>
</dbReference>
<evidence type="ECO:0000256" key="7">
    <source>
        <dbReference type="ARBA" id="ARBA00023295"/>
    </source>
</evidence>
<keyword evidence="5" id="KW-0325">Glycoprotein</keyword>
<dbReference type="InterPro" id="IPR037524">
    <property type="entry name" value="PA14/GLEYA"/>
</dbReference>
<dbReference type="Pfam" id="PF00933">
    <property type="entry name" value="Glyco_hydro_3"/>
    <property type="match status" value="1"/>
</dbReference>
<evidence type="ECO:0000256" key="4">
    <source>
        <dbReference type="ARBA" id="ARBA00022801"/>
    </source>
</evidence>
<dbReference type="InterPro" id="IPR001764">
    <property type="entry name" value="Glyco_hydro_3_N"/>
</dbReference>
<feature type="domain" description="PA14" evidence="10">
    <location>
        <begin position="411"/>
        <end position="564"/>
    </location>
</feature>
<dbReference type="Proteomes" id="UP000813385">
    <property type="component" value="Unassembled WGS sequence"/>
</dbReference>
<comment type="caution">
    <text evidence="11">The sequence shown here is derived from an EMBL/GenBank/DDBJ whole genome shotgun (WGS) entry which is preliminary data.</text>
</comment>
<evidence type="ECO:0000313" key="12">
    <source>
        <dbReference type="Proteomes" id="UP000813385"/>
    </source>
</evidence>
<proteinExistence type="inferred from homology"/>
<dbReference type="SUPFAM" id="SSF52279">
    <property type="entry name" value="Beta-D-glucan exohydrolase, C-terminal domain"/>
    <property type="match status" value="1"/>
</dbReference>
<dbReference type="InterPro" id="IPR002772">
    <property type="entry name" value="Glyco_hydro_3_C"/>
</dbReference>
<dbReference type="SUPFAM" id="SSF51445">
    <property type="entry name" value="(Trans)glycosidases"/>
    <property type="match status" value="1"/>
</dbReference>
<evidence type="ECO:0000256" key="9">
    <source>
        <dbReference type="RuleBase" id="RU361161"/>
    </source>
</evidence>
<evidence type="ECO:0000256" key="5">
    <source>
        <dbReference type="ARBA" id="ARBA00023180"/>
    </source>
</evidence>
<dbReference type="PROSITE" id="PS00775">
    <property type="entry name" value="GLYCOSYL_HYDROL_F3"/>
    <property type="match status" value="1"/>
</dbReference>
<dbReference type="GO" id="GO:0030245">
    <property type="term" value="P:cellulose catabolic process"/>
    <property type="evidence" value="ECO:0007669"/>
    <property type="project" value="UniProtKB-UniPathway"/>
</dbReference>
<dbReference type="AlphaFoldDB" id="A0A8K0TFM6"/>
<dbReference type="SMART" id="SM01217">
    <property type="entry name" value="Fn3_like"/>
    <property type="match status" value="1"/>
</dbReference>
<keyword evidence="12" id="KW-1185">Reference proteome</keyword>
<dbReference type="PRINTS" id="PR00133">
    <property type="entry name" value="GLHYDRLASE3"/>
</dbReference>
<comment type="similarity">
    <text evidence="3 9">Belongs to the glycosyl hydrolase 3 family.</text>
</comment>
<comment type="catalytic activity">
    <reaction evidence="1 9">
        <text>Hydrolysis of terminal, non-reducing beta-D-glucosyl residues with release of beta-D-glucose.</text>
        <dbReference type="EC" id="3.2.1.21"/>
    </reaction>
</comment>
<comment type="pathway">
    <text evidence="2 9">Glycan metabolism; cellulose degradation.</text>
</comment>